<evidence type="ECO:0000256" key="4">
    <source>
        <dbReference type="SAM" id="SignalP"/>
    </source>
</evidence>
<dbReference type="PROSITE" id="PS50005">
    <property type="entry name" value="TPR"/>
    <property type="match status" value="3"/>
</dbReference>
<dbReference type="Gene3D" id="1.25.40.10">
    <property type="entry name" value="Tetratricopeptide repeat domain"/>
    <property type="match status" value="3"/>
</dbReference>
<organism evidence="5 6">
    <name type="scientific">Alkalihalobacillus trypoxylicola</name>
    <dbReference type="NCBI Taxonomy" id="519424"/>
    <lineage>
        <taxon>Bacteria</taxon>
        <taxon>Bacillati</taxon>
        <taxon>Bacillota</taxon>
        <taxon>Bacilli</taxon>
        <taxon>Bacillales</taxon>
        <taxon>Bacillaceae</taxon>
        <taxon>Alkalihalobacillus</taxon>
    </lineage>
</organism>
<name>A0A161PA80_9BACI</name>
<dbReference type="PROSITE" id="PS51257">
    <property type="entry name" value="PROKAR_LIPOPROTEIN"/>
    <property type="match status" value="1"/>
</dbReference>
<dbReference type="Pfam" id="PF13432">
    <property type="entry name" value="TPR_16"/>
    <property type="match status" value="3"/>
</dbReference>
<dbReference type="Pfam" id="PF00515">
    <property type="entry name" value="TPR_1"/>
    <property type="match status" value="1"/>
</dbReference>
<dbReference type="GO" id="GO:0046813">
    <property type="term" value="P:receptor-mediated virion attachment to host cell"/>
    <property type="evidence" value="ECO:0007669"/>
    <property type="project" value="TreeGrafter"/>
</dbReference>
<dbReference type="OrthoDB" id="2956583at2"/>
<feature type="chain" id="PRO_5038375155" evidence="4">
    <location>
        <begin position="23"/>
        <end position="324"/>
    </location>
</feature>
<keyword evidence="4" id="KW-0732">Signal</keyword>
<keyword evidence="2 3" id="KW-0802">TPR repeat</keyword>
<dbReference type="InterPro" id="IPR011990">
    <property type="entry name" value="TPR-like_helical_dom_sf"/>
</dbReference>
<feature type="repeat" description="TPR" evidence="3">
    <location>
        <begin position="197"/>
        <end position="230"/>
    </location>
</feature>
<dbReference type="PROSITE" id="PS50293">
    <property type="entry name" value="TPR_REGION"/>
    <property type="match status" value="1"/>
</dbReference>
<evidence type="ECO:0000256" key="2">
    <source>
        <dbReference type="ARBA" id="ARBA00022803"/>
    </source>
</evidence>
<dbReference type="PANTHER" id="PTHR44858">
    <property type="entry name" value="TETRATRICOPEPTIDE REPEAT PROTEIN 6"/>
    <property type="match status" value="1"/>
</dbReference>
<accession>A0A161PA80</accession>
<reference evidence="5" key="1">
    <citation type="submission" date="2016-02" db="EMBL/GenBank/DDBJ databases">
        <title>Genome sequence of Bacillus trypoxylicola KCTC 13244(T).</title>
        <authorList>
            <person name="Jeong H."/>
            <person name="Park S.-H."/>
            <person name="Choi S.-K."/>
        </authorList>
    </citation>
    <scope>NUCLEOTIDE SEQUENCE [LARGE SCALE GENOMIC DNA]</scope>
    <source>
        <strain evidence="5">KCTC 13244</strain>
    </source>
</reference>
<sequence length="324" mass="37523">MKIKLGILMALFLILSGCQLLSSDVDRQFPRETYDKWYEEEQYEVALEDVNERLEKYPNDPILHNEKGLLLYYVGQYEESLQSLDKGIELDDQMDAAYNNKALTLNELGEYEQAIVAAQKAIDMSDQEPEQFINMGNAHYGLQRYENALEYYNQALEIDDSSPFALYGKGVSLYFLMEDEQALPYLEQYIQVYPEDTDALFYLVSTHEELGEYSEAIPYLDRIIELSTEDKLYALDYKGLLLLYEGNYNEAVEAYDEMIVEFPNEAIGYYGKGVVLVQQGELDQGLDHLAQSIEIDEFLKDTAYSDPMLSSIYDYEPFIELTEY</sequence>
<evidence type="ECO:0000256" key="3">
    <source>
        <dbReference type="PROSITE-ProRule" id="PRU00339"/>
    </source>
</evidence>
<comment type="caution">
    <text evidence="5">The sequence shown here is derived from an EMBL/GenBank/DDBJ whole genome shotgun (WGS) entry which is preliminary data.</text>
</comment>
<dbReference type="SMART" id="SM00028">
    <property type="entry name" value="TPR"/>
    <property type="match status" value="7"/>
</dbReference>
<dbReference type="AlphaFoldDB" id="A0A161PA80"/>
<feature type="repeat" description="TPR" evidence="3">
    <location>
        <begin position="129"/>
        <end position="162"/>
    </location>
</feature>
<feature type="signal peptide" evidence="4">
    <location>
        <begin position="1"/>
        <end position="22"/>
    </location>
</feature>
<keyword evidence="1" id="KW-0677">Repeat</keyword>
<gene>
    <name evidence="5" type="ORF">AZF04_09465</name>
</gene>
<feature type="repeat" description="TPR" evidence="3">
    <location>
        <begin position="232"/>
        <end position="265"/>
    </location>
</feature>
<dbReference type="Proteomes" id="UP000075806">
    <property type="component" value="Unassembled WGS sequence"/>
</dbReference>
<dbReference type="SUPFAM" id="SSF48452">
    <property type="entry name" value="TPR-like"/>
    <property type="match status" value="2"/>
</dbReference>
<dbReference type="EMBL" id="LTAO01000034">
    <property type="protein sequence ID" value="KYG28121.1"/>
    <property type="molecule type" value="Genomic_DNA"/>
</dbReference>
<dbReference type="InterPro" id="IPR050498">
    <property type="entry name" value="Ycf3"/>
</dbReference>
<keyword evidence="6" id="KW-1185">Reference proteome</keyword>
<evidence type="ECO:0000313" key="5">
    <source>
        <dbReference type="EMBL" id="KYG28121.1"/>
    </source>
</evidence>
<dbReference type="RefSeq" id="WP_061949545.1">
    <property type="nucleotide sequence ID" value="NZ_LTAO01000034.1"/>
</dbReference>
<dbReference type="GO" id="GO:0009279">
    <property type="term" value="C:cell outer membrane"/>
    <property type="evidence" value="ECO:0007669"/>
    <property type="project" value="TreeGrafter"/>
</dbReference>
<proteinExistence type="predicted"/>
<protein>
    <submittedName>
        <fullName evidence="5">Uncharacterized protein</fullName>
    </submittedName>
</protein>
<dbReference type="PANTHER" id="PTHR44858:SF1">
    <property type="entry name" value="UDP-N-ACETYLGLUCOSAMINE--PEPTIDE N-ACETYLGLUCOSAMINYLTRANSFERASE SPINDLY-RELATED"/>
    <property type="match status" value="1"/>
</dbReference>
<evidence type="ECO:0000256" key="1">
    <source>
        <dbReference type="ARBA" id="ARBA00022737"/>
    </source>
</evidence>
<dbReference type="InterPro" id="IPR019734">
    <property type="entry name" value="TPR_rpt"/>
</dbReference>
<evidence type="ECO:0000313" key="6">
    <source>
        <dbReference type="Proteomes" id="UP000075806"/>
    </source>
</evidence>
<dbReference type="STRING" id="519424.AZF04_09465"/>